<dbReference type="SUPFAM" id="SSF51735">
    <property type="entry name" value="NAD(P)-binding Rossmann-fold domains"/>
    <property type="match status" value="1"/>
</dbReference>
<dbReference type="Proteomes" id="UP000275530">
    <property type="component" value="Unassembled WGS sequence"/>
</dbReference>
<protein>
    <submittedName>
        <fullName evidence="2">SDR family oxidoreductase</fullName>
    </submittedName>
</protein>
<dbReference type="GO" id="GO:0016616">
    <property type="term" value="F:oxidoreductase activity, acting on the CH-OH group of donors, NAD or NADP as acceptor"/>
    <property type="evidence" value="ECO:0007669"/>
    <property type="project" value="TreeGrafter"/>
</dbReference>
<dbReference type="PROSITE" id="PS00061">
    <property type="entry name" value="ADH_SHORT"/>
    <property type="match status" value="1"/>
</dbReference>
<evidence type="ECO:0000313" key="2">
    <source>
        <dbReference type="EMBL" id="RJT31571.1"/>
    </source>
</evidence>
<evidence type="ECO:0000313" key="3">
    <source>
        <dbReference type="Proteomes" id="UP000275530"/>
    </source>
</evidence>
<dbReference type="AlphaFoldDB" id="A0A6M7T9U9"/>
<dbReference type="InterPro" id="IPR036291">
    <property type="entry name" value="NAD(P)-bd_dom_sf"/>
</dbReference>
<dbReference type="PRINTS" id="PR00080">
    <property type="entry name" value="SDRFAMILY"/>
</dbReference>
<comment type="caution">
    <text evidence="2">The sequence shown here is derived from an EMBL/GenBank/DDBJ whole genome shotgun (WGS) entry which is preliminary data.</text>
</comment>
<dbReference type="InterPro" id="IPR002347">
    <property type="entry name" value="SDR_fam"/>
</dbReference>
<comment type="similarity">
    <text evidence="1">Belongs to the short-chain dehydrogenases/reductases (SDR) family.</text>
</comment>
<dbReference type="CDD" id="cd05233">
    <property type="entry name" value="SDR_c"/>
    <property type="match status" value="1"/>
</dbReference>
<name>A0A6M7T9U9_9HYPH</name>
<dbReference type="EMBL" id="QZXA01000008">
    <property type="protein sequence ID" value="RJT31571.1"/>
    <property type="molecule type" value="Genomic_DNA"/>
</dbReference>
<dbReference type="Pfam" id="PF13561">
    <property type="entry name" value="adh_short_C2"/>
    <property type="match status" value="1"/>
</dbReference>
<evidence type="ECO:0000256" key="1">
    <source>
        <dbReference type="ARBA" id="ARBA00006484"/>
    </source>
</evidence>
<dbReference type="RefSeq" id="WP_019862572.1">
    <property type="nucleotide sequence ID" value="NZ_CP033507.1"/>
</dbReference>
<reference evidence="2 3" key="1">
    <citation type="submission" date="2018-09" db="EMBL/GenBank/DDBJ databases">
        <title>Mesorhizobium carmichaelinearum sp. nov. isolated from Carmichaelinea spp. root nodules in New Zealand.</title>
        <authorList>
            <person name="De Meyer S.E."/>
        </authorList>
    </citation>
    <scope>NUCLEOTIDE SEQUENCE [LARGE SCALE GENOMIC DNA]</scope>
    <source>
        <strain evidence="2 3">LMG 28313</strain>
    </source>
</reference>
<dbReference type="FunFam" id="3.40.50.720:FF:000084">
    <property type="entry name" value="Short-chain dehydrogenase reductase"/>
    <property type="match status" value="1"/>
</dbReference>
<dbReference type="PRINTS" id="PR00081">
    <property type="entry name" value="GDHRDH"/>
</dbReference>
<organism evidence="2 3">
    <name type="scientific">Mesorhizobium jarvisii</name>
    <dbReference type="NCBI Taxonomy" id="1777867"/>
    <lineage>
        <taxon>Bacteria</taxon>
        <taxon>Pseudomonadati</taxon>
        <taxon>Pseudomonadota</taxon>
        <taxon>Alphaproteobacteria</taxon>
        <taxon>Hyphomicrobiales</taxon>
        <taxon>Phyllobacteriaceae</taxon>
        <taxon>Mesorhizobium</taxon>
    </lineage>
</organism>
<proteinExistence type="inferred from homology"/>
<accession>A0A6M7T9U9</accession>
<dbReference type="InterPro" id="IPR020904">
    <property type="entry name" value="Sc_DH/Rdtase_CS"/>
</dbReference>
<gene>
    <name evidence="2" type="ORF">D3242_20690</name>
</gene>
<keyword evidence="3" id="KW-1185">Reference proteome</keyword>
<dbReference type="PANTHER" id="PTHR42760">
    <property type="entry name" value="SHORT-CHAIN DEHYDROGENASES/REDUCTASES FAMILY MEMBER"/>
    <property type="match status" value="1"/>
</dbReference>
<dbReference type="Gene3D" id="3.40.50.720">
    <property type="entry name" value="NAD(P)-binding Rossmann-like Domain"/>
    <property type="match status" value="1"/>
</dbReference>
<sequence>MPAENHNTPPRRTLVTGAAGGLGREVAIQLARRGCVVAVTDINGEGLAETARQIGEAGAESESIVSDFTGEGAPEAAVEKVVARWGGIDILVNNAGYGVIEPFLDATFKAWTRTLALNVTALAMACKAAGRVMREQRSGRIINITSPGSRMALPDYTAYTASKAGVDSITRAAAVALAPYGVLVNSLAPGMMDTDMQRSTEVDLARANGRSDLQAFLDERTRRIPLGRRAEIAEVAEAVVWLCLDAPKYMTAERLNMSGGLDKD</sequence>